<keyword evidence="4 8" id="KW-0812">Transmembrane</keyword>
<dbReference type="InterPro" id="IPR005829">
    <property type="entry name" value="Sugar_transporter_CS"/>
</dbReference>
<evidence type="ECO:0000256" key="7">
    <source>
        <dbReference type="SAM" id="MobiDB-lite"/>
    </source>
</evidence>
<feature type="transmembrane region" description="Helical" evidence="8">
    <location>
        <begin position="213"/>
        <end position="232"/>
    </location>
</feature>
<dbReference type="PANTHER" id="PTHR43045">
    <property type="entry name" value="SHIKIMATE TRANSPORTER"/>
    <property type="match status" value="1"/>
</dbReference>
<feature type="domain" description="Major facilitator superfamily (MFS) profile" evidence="9">
    <location>
        <begin position="36"/>
        <end position="442"/>
    </location>
</feature>
<dbReference type="PROSITE" id="PS00217">
    <property type="entry name" value="SUGAR_TRANSPORT_2"/>
    <property type="match status" value="1"/>
</dbReference>
<feature type="transmembrane region" description="Helical" evidence="8">
    <location>
        <begin position="48"/>
        <end position="67"/>
    </location>
</feature>
<keyword evidence="5 8" id="KW-1133">Transmembrane helix</keyword>
<feature type="transmembrane region" description="Helical" evidence="8">
    <location>
        <begin position="329"/>
        <end position="348"/>
    </location>
</feature>
<dbReference type="Pfam" id="PF00083">
    <property type="entry name" value="Sugar_tr"/>
    <property type="match status" value="1"/>
</dbReference>
<keyword evidence="11" id="KW-1185">Reference proteome</keyword>
<feature type="transmembrane region" description="Helical" evidence="8">
    <location>
        <begin position="109"/>
        <end position="133"/>
    </location>
</feature>
<feature type="transmembrane region" description="Helical" evidence="8">
    <location>
        <begin position="183"/>
        <end position="201"/>
    </location>
</feature>
<dbReference type="Proteomes" id="UP000588068">
    <property type="component" value="Unassembled WGS sequence"/>
</dbReference>
<accession>A0A841HHJ4</accession>
<evidence type="ECO:0000313" key="10">
    <source>
        <dbReference type="EMBL" id="MBB6092034.1"/>
    </source>
</evidence>
<evidence type="ECO:0000313" key="11">
    <source>
        <dbReference type="Proteomes" id="UP000588068"/>
    </source>
</evidence>
<protein>
    <submittedName>
        <fullName evidence="10">MFS family permease</fullName>
    </submittedName>
</protein>
<evidence type="ECO:0000256" key="5">
    <source>
        <dbReference type="ARBA" id="ARBA00022989"/>
    </source>
</evidence>
<keyword evidence="2" id="KW-0813">Transport</keyword>
<dbReference type="InterPro" id="IPR020846">
    <property type="entry name" value="MFS_dom"/>
</dbReference>
<sequence length="451" mass="47850">MADRLKKATEEMTQSQRAETPDSDHPPSAVRHRLRFPIASVIGTTLEYYDFAVYNTLAALIFSQIFFPSFDPVTGTILAFSTFAVGYLSRPFGGFVFGHLGDRYGRRFVLVATLLLMGVTTALMGLLPTYAAAGILSPILLVVLRFVQGAALGGEWAGAVLLSMEHGDDAKRGRNGSWAQMGPSLGTLLATGSIAALTLLLTPEQFLDWGWRLPFFASVILVGFGLWIRVGVSETPPFLKLAQAGGPSKAPVAEVFRSHWPSLLRGGGARVGPDVLYSLTAVFSLSYLTSTLGESRTLALVALSIGGACNALTIPLFGSLSDRFGRRTIYGIGVAVGLVWIVALFPMLKTGTPAVIIAAISAGLVIHACMYGPQAAFIAEQFPARVRYAGSSLAYTLAGIVGGGIAPLMFASLLRAYETYWSVVAYTAVALLITAVVLKMSRPSGGTKELA</sequence>
<proteinExistence type="predicted"/>
<feature type="transmembrane region" description="Helical" evidence="8">
    <location>
        <begin position="73"/>
        <end position="97"/>
    </location>
</feature>
<dbReference type="GO" id="GO:0005886">
    <property type="term" value="C:plasma membrane"/>
    <property type="evidence" value="ECO:0007669"/>
    <property type="project" value="UniProtKB-SubCell"/>
</dbReference>
<keyword evidence="6 8" id="KW-0472">Membrane</keyword>
<dbReference type="EMBL" id="JACHHZ010000001">
    <property type="protein sequence ID" value="MBB6092034.1"/>
    <property type="molecule type" value="Genomic_DNA"/>
</dbReference>
<evidence type="ECO:0000259" key="9">
    <source>
        <dbReference type="PROSITE" id="PS50850"/>
    </source>
</evidence>
<dbReference type="InterPro" id="IPR005828">
    <property type="entry name" value="MFS_sugar_transport-like"/>
</dbReference>
<evidence type="ECO:0000256" key="2">
    <source>
        <dbReference type="ARBA" id="ARBA00022448"/>
    </source>
</evidence>
<reference evidence="10 11" key="1">
    <citation type="submission" date="2020-08" db="EMBL/GenBank/DDBJ databases">
        <title>Genomic Encyclopedia of Type Strains, Phase IV (KMG-IV): sequencing the most valuable type-strain genomes for metagenomic binning, comparative biology and taxonomic classification.</title>
        <authorList>
            <person name="Goeker M."/>
        </authorList>
    </citation>
    <scope>NUCLEOTIDE SEQUENCE [LARGE SCALE GENOMIC DNA]</scope>
    <source>
        <strain evidence="10 11">DSM 26723</strain>
    </source>
</reference>
<gene>
    <name evidence="10" type="ORF">HNQ60_000880</name>
</gene>
<dbReference type="InterPro" id="IPR011701">
    <property type="entry name" value="MFS"/>
</dbReference>
<feature type="transmembrane region" description="Helical" evidence="8">
    <location>
        <begin position="298"/>
        <end position="317"/>
    </location>
</feature>
<evidence type="ECO:0000256" key="4">
    <source>
        <dbReference type="ARBA" id="ARBA00022692"/>
    </source>
</evidence>
<organism evidence="10 11">
    <name type="scientific">Povalibacter uvarum</name>
    <dbReference type="NCBI Taxonomy" id="732238"/>
    <lineage>
        <taxon>Bacteria</taxon>
        <taxon>Pseudomonadati</taxon>
        <taxon>Pseudomonadota</taxon>
        <taxon>Gammaproteobacteria</taxon>
        <taxon>Steroidobacterales</taxon>
        <taxon>Steroidobacteraceae</taxon>
        <taxon>Povalibacter</taxon>
    </lineage>
</organism>
<feature type="region of interest" description="Disordered" evidence="7">
    <location>
        <begin position="1"/>
        <end position="28"/>
    </location>
</feature>
<name>A0A841HHJ4_9GAMM</name>
<dbReference type="AlphaFoldDB" id="A0A841HHJ4"/>
<feature type="compositionally biased region" description="Basic and acidic residues" evidence="7">
    <location>
        <begin position="1"/>
        <end position="10"/>
    </location>
</feature>
<feature type="transmembrane region" description="Helical" evidence="8">
    <location>
        <begin position="354"/>
        <end position="372"/>
    </location>
</feature>
<dbReference type="Gene3D" id="1.20.1250.20">
    <property type="entry name" value="MFS general substrate transporter like domains"/>
    <property type="match status" value="2"/>
</dbReference>
<evidence type="ECO:0000256" key="6">
    <source>
        <dbReference type="ARBA" id="ARBA00023136"/>
    </source>
</evidence>
<comment type="caution">
    <text evidence="10">The sequence shown here is derived from an EMBL/GenBank/DDBJ whole genome shotgun (WGS) entry which is preliminary data.</text>
</comment>
<comment type="subcellular location">
    <subcellularLocation>
        <location evidence="1">Cell membrane</location>
        <topology evidence="1">Multi-pass membrane protein</topology>
    </subcellularLocation>
</comment>
<dbReference type="GO" id="GO:0022857">
    <property type="term" value="F:transmembrane transporter activity"/>
    <property type="evidence" value="ECO:0007669"/>
    <property type="project" value="InterPro"/>
</dbReference>
<keyword evidence="3" id="KW-1003">Cell membrane</keyword>
<feature type="transmembrane region" description="Helical" evidence="8">
    <location>
        <begin position="139"/>
        <end position="162"/>
    </location>
</feature>
<dbReference type="SUPFAM" id="SSF103473">
    <property type="entry name" value="MFS general substrate transporter"/>
    <property type="match status" value="1"/>
</dbReference>
<feature type="transmembrane region" description="Helical" evidence="8">
    <location>
        <begin position="393"/>
        <end position="414"/>
    </location>
</feature>
<dbReference type="PANTHER" id="PTHR43045:SF1">
    <property type="entry name" value="SHIKIMATE TRANSPORTER"/>
    <property type="match status" value="1"/>
</dbReference>
<dbReference type="InterPro" id="IPR036259">
    <property type="entry name" value="MFS_trans_sf"/>
</dbReference>
<evidence type="ECO:0000256" key="1">
    <source>
        <dbReference type="ARBA" id="ARBA00004651"/>
    </source>
</evidence>
<feature type="transmembrane region" description="Helical" evidence="8">
    <location>
        <begin position="420"/>
        <end position="438"/>
    </location>
</feature>
<evidence type="ECO:0000256" key="8">
    <source>
        <dbReference type="SAM" id="Phobius"/>
    </source>
</evidence>
<dbReference type="PROSITE" id="PS50850">
    <property type="entry name" value="MFS"/>
    <property type="match status" value="1"/>
</dbReference>
<dbReference type="Pfam" id="PF07690">
    <property type="entry name" value="MFS_1"/>
    <property type="match status" value="1"/>
</dbReference>
<dbReference type="CDD" id="cd17369">
    <property type="entry name" value="MFS_ShiA_like"/>
    <property type="match status" value="1"/>
</dbReference>
<evidence type="ECO:0000256" key="3">
    <source>
        <dbReference type="ARBA" id="ARBA00022475"/>
    </source>
</evidence>